<dbReference type="Proteomes" id="UP000822184">
    <property type="component" value="Unassembled WGS sequence"/>
</dbReference>
<accession>A0AAE5LP57</accession>
<evidence type="ECO:0000313" key="1">
    <source>
        <dbReference type="EMBL" id="NSB13048.1"/>
    </source>
</evidence>
<sequence length="94" mass="11124">MEEINIRDILNTYKKFSKRQREILKKLAKTKEIFTFDNLQKELQADEEAKELLQKIRLVVNGEYKRASVYKSVSKSKLINSNDGNNIEEIELMM</sequence>
<dbReference type="RefSeq" id="WP_077856299.1">
    <property type="nucleotide sequence ID" value="NZ_JABTDW010000001.1"/>
</dbReference>
<dbReference type="EMBL" id="JABTDW010000001">
    <property type="protein sequence ID" value="NSB13048.1"/>
    <property type="molecule type" value="Genomic_DNA"/>
</dbReference>
<protein>
    <submittedName>
        <fullName evidence="1">Histidyl-tRNA synthetase</fullName>
    </submittedName>
</protein>
<reference evidence="1" key="1">
    <citation type="submission" date="2020-06" db="EMBL/GenBank/DDBJ databases">
        <title>Genomic insights into acetone-butanol-ethanol (ABE) fermentation by sequencing solventogenic clostridia strains.</title>
        <authorList>
            <person name="Brown S."/>
        </authorList>
    </citation>
    <scope>NUCLEOTIDE SEQUENCE</scope>
    <source>
        <strain evidence="1">DJ123</strain>
    </source>
</reference>
<gene>
    <name evidence="1" type="ORF">BCD95_001307</name>
</gene>
<comment type="caution">
    <text evidence="1">The sequence shown here is derived from an EMBL/GenBank/DDBJ whole genome shotgun (WGS) entry which is preliminary data.</text>
</comment>
<evidence type="ECO:0000313" key="2">
    <source>
        <dbReference type="Proteomes" id="UP000822184"/>
    </source>
</evidence>
<dbReference type="AlphaFoldDB" id="A0AAE5LP57"/>
<organism evidence="1 2">
    <name type="scientific">Clostridium beijerinckii</name>
    <name type="common">Clostridium MP</name>
    <dbReference type="NCBI Taxonomy" id="1520"/>
    <lineage>
        <taxon>Bacteria</taxon>
        <taxon>Bacillati</taxon>
        <taxon>Bacillota</taxon>
        <taxon>Clostridia</taxon>
        <taxon>Eubacteriales</taxon>
        <taxon>Clostridiaceae</taxon>
        <taxon>Clostridium</taxon>
    </lineage>
</organism>
<proteinExistence type="predicted"/>
<name>A0AAE5LP57_CLOBE</name>